<feature type="compositionally biased region" description="Polar residues" evidence="18">
    <location>
        <begin position="48"/>
        <end position="61"/>
    </location>
</feature>
<evidence type="ECO:0000256" key="5">
    <source>
        <dbReference type="ARBA" id="ARBA00004906"/>
    </source>
</evidence>
<dbReference type="GeneID" id="27308354"/>
<dbReference type="Pfam" id="PF13639">
    <property type="entry name" value="zf-RING_2"/>
    <property type="match status" value="1"/>
</dbReference>
<keyword evidence="13" id="KW-0862">Zinc</keyword>
<dbReference type="EMBL" id="KN847529">
    <property type="protein sequence ID" value="KIW09505.1"/>
    <property type="molecule type" value="Genomic_DNA"/>
</dbReference>
<dbReference type="GO" id="GO:0008270">
    <property type="term" value="F:zinc ion binding"/>
    <property type="evidence" value="ECO:0007669"/>
    <property type="project" value="UniProtKB-KW"/>
</dbReference>
<feature type="region of interest" description="Disordered" evidence="18">
    <location>
        <begin position="1"/>
        <end position="106"/>
    </location>
</feature>
<gene>
    <name evidence="21" type="ORF">PV09_00381</name>
</gene>
<comment type="catalytic activity">
    <reaction evidence="1">
        <text>S-ubiquitinyl-[E2 ubiquitin-conjugating enzyme]-L-cysteine + [acceptor protein]-L-lysine = [E2 ubiquitin-conjugating enzyme]-L-cysteine + N(6)-ubiquitinyl-[acceptor protein]-L-lysine.</text>
        <dbReference type="EC" id="2.3.2.27"/>
    </reaction>
</comment>
<evidence type="ECO:0000256" key="8">
    <source>
        <dbReference type="ARBA" id="ARBA00022707"/>
    </source>
</evidence>
<keyword evidence="15" id="KW-0458">Lysosome</keyword>
<dbReference type="AlphaFoldDB" id="A0A0D2ASR4"/>
<evidence type="ECO:0000256" key="12">
    <source>
        <dbReference type="ARBA" id="ARBA00022786"/>
    </source>
</evidence>
<protein>
    <recommendedName>
        <fullName evidence="6">RING-type E3 ubiquitin transferase</fullName>
        <ecNumber evidence="6">2.3.2.27</ecNumber>
    </recommendedName>
</protein>
<evidence type="ECO:0000256" key="4">
    <source>
        <dbReference type="ARBA" id="ARBA00004371"/>
    </source>
</evidence>
<feature type="region of interest" description="Disordered" evidence="18">
    <location>
        <begin position="393"/>
        <end position="440"/>
    </location>
</feature>
<keyword evidence="11 17" id="KW-0863">Zinc-finger</keyword>
<evidence type="ECO:0000313" key="21">
    <source>
        <dbReference type="EMBL" id="KIW09505.1"/>
    </source>
</evidence>
<comment type="pathway">
    <text evidence="5">Protein modification; protein ubiquitination.</text>
</comment>
<evidence type="ECO:0000259" key="19">
    <source>
        <dbReference type="PROSITE" id="PS50089"/>
    </source>
</evidence>
<dbReference type="Gene3D" id="3.30.40.10">
    <property type="entry name" value="Zinc/RING finger domain, C3HC4 (zinc finger)"/>
    <property type="match status" value="2"/>
</dbReference>
<dbReference type="SMART" id="SM00064">
    <property type="entry name" value="FYVE"/>
    <property type="match status" value="1"/>
</dbReference>
<evidence type="ECO:0000256" key="13">
    <source>
        <dbReference type="ARBA" id="ARBA00022833"/>
    </source>
</evidence>
<evidence type="ECO:0000256" key="15">
    <source>
        <dbReference type="ARBA" id="ARBA00023228"/>
    </source>
</evidence>
<evidence type="ECO:0000256" key="18">
    <source>
        <dbReference type="SAM" id="MobiDB-lite"/>
    </source>
</evidence>
<dbReference type="EC" id="2.3.2.27" evidence="6"/>
<evidence type="ECO:0000256" key="6">
    <source>
        <dbReference type="ARBA" id="ARBA00012483"/>
    </source>
</evidence>
<dbReference type="VEuPathDB" id="FungiDB:PV09_00381"/>
<keyword evidence="22" id="KW-1185">Reference proteome</keyword>
<dbReference type="InterPro" id="IPR000306">
    <property type="entry name" value="Znf_FYVE"/>
</dbReference>
<evidence type="ECO:0000256" key="11">
    <source>
        <dbReference type="ARBA" id="ARBA00022771"/>
    </source>
</evidence>
<dbReference type="GO" id="GO:0070936">
    <property type="term" value="P:protein K48-linked ubiquitination"/>
    <property type="evidence" value="ECO:0007669"/>
    <property type="project" value="TreeGrafter"/>
</dbReference>
<dbReference type="SUPFAM" id="SSF57903">
    <property type="entry name" value="FYVE/PHD zinc finger"/>
    <property type="match status" value="1"/>
</dbReference>
<dbReference type="SUPFAM" id="SSF57850">
    <property type="entry name" value="RING/U-box"/>
    <property type="match status" value="1"/>
</dbReference>
<keyword evidence="7" id="KW-0808">Transferase</keyword>
<evidence type="ECO:0000256" key="2">
    <source>
        <dbReference type="ARBA" id="ARBA00004170"/>
    </source>
</evidence>
<name>A0A0D2ASR4_9PEZI</name>
<evidence type="ECO:0000313" key="22">
    <source>
        <dbReference type="Proteomes" id="UP000053259"/>
    </source>
</evidence>
<dbReference type="CDD" id="cd16489">
    <property type="entry name" value="mRING-CH-C4HC2H_ZNRF"/>
    <property type="match status" value="1"/>
</dbReference>
<dbReference type="PANTHER" id="PTHR46661:SF4">
    <property type="entry name" value="RING-TYPE DOMAIN-CONTAINING PROTEIN"/>
    <property type="match status" value="1"/>
</dbReference>
<dbReference type="InterPro" id="IPR051878">
    <property type="entry name" value="ZNRF_ubiq-protein_ligase"/>
</dbReference>
<feature type="domain" description="RING-type" evidence="19">
    <location>
        <begin position="467"/>
        <end position="510"/>
    </location>
</feature>
<feature type="region of interest" description="Disordered" evidence="18">
    <location>
        <begin position="302"/>
        <end position="380"/>
    </location>
</feature>
<organism evidence="21 22">
    <name type="scientific">Verruconis gallopava</name>
    <dbReference type="NCBI Taxonomy" id="253628"/>
    <lineage>
        <taxon>Eukaryota</taxon>
        <taxon>Fungi</taxon>
        <taxon>Dikarya</taxon>
        <taxon>Ascomycota</taxon>
        <taxon>Pezizomycotina</taxon>
        <taxon>Dothideomycetes</taxon>
        <taxon>Pleosporomycetidae</taxon>
        <taxon>Venturiales</taxon>
        <taxon>Sympoventuriaceae</taxon>
        <taxon>Verruconis</taxon>
    </lineage>
</organism>
<proteinExistence type="predicted"/>
<dbReference type="GO" id="GO:0043161">
    <property type="term" value="P:proteasome-mediated ubiquitin-dependent protein catabolic process"/>
    <property type="evidence" value="ECO:0007669"/>
    <property type="project" value="TreeGrafter"/>
</dbReference>
<dbReference type="OrthoDB" id="660555at2759"/>
<evidence type="ECO:0000256" key="14">
    <source>
        <dbReference type="ARBA" id="ARBA00023136"/>
    </source>
</evidence>
<evidence type="ECO:0000256" key="3">
    <source>
        <dbReference type="ARBA" id="ARBA00004177"/>
    </source>
</evidence>
<feature type="domain" description="FYVE-type" evidence="20">
    <location>
        <begin position="110"/>
        <end position="200"/>
    </location>
</feature>
<evidence type="ECO:0000256" key="16">
    <source>
        <dbReference type="ARBA" id="ARBA00023288"/>
    </source>
</evidence>
<evidence type="ECO:0000256" key="10">
    <source>
        <dbReference type="ARBA" id="ARBA00022753"/>
    </source>
</evidence>
<keyword evidence="14" id="KW-0472">Membrane</keyword>
<keyword evidence="16" id="KW-0449">Lipoprotein</keyword>
<keyword evidence="9" id="KW-0479">Metal-binding</keyword>
<keyword evidence="12" id="KW-0833">Ubl conjugation pathway</keyword>
<feature type="region of interest" description="Disordered" evidence="18">
    <location>
        <begin position="195"/>
        <end position="283"/>
    </location>
</feature>
<dbReference type="Proteomes" id="UP000053259">
    <property type="component" value="Unassembled WGS sequence"/>
</dbReference>
<keyword evidence="10" id="KW-0967">Endosome</keyword>
<dbReference type="Pfam" id="PF01363">
    <property type="entry name" value="FYVE"/>
    <property type="match status" value="1"/>
</dbReference>
<dbReference type="RefSeq" id="XP_016219374.1">
    <property type="nucleotide sequence ID" value="XM_016353117.1"/>
</dbReference>
<sequence length="513" mass="56007">MQASEQEVGTLDRKMRLTASTSPERRHRPTQSDSSSSSSTSAEASSAVNMSRTGSSHNTVLDTAGDSDHAQDHALPSPATQPPTRRDSRNTVPSNGRRQSDIVLPKWQPDADVTRCPVCNNQFTFWYRKHHCRKCGRVVCANCSPHRITIPRQFIVRPPEPPSIVLDLTGETSPTTPTTPVQLWGGEEVRVCNPCVPDPNFSPPPQQQPPRSPDPILPEHWRFPTENSSPPIHHPASRRMRNSSGPLPPAPPLPPHIGHRPTLSDASSMSSDHHRRFPQGPFLTHRGAFPAHLSVRDIFSSSESSSAHYPPRTSSAGATGSSSSTHPPAPSRPYHNPPLIDINTSPPPAVQRRRQIPEEDECPICSEELPPKGPNGETTDRERHVEDCIAMHSYTSTPPSRAVSAPPDGGEGASSVSGSRPAAGPPASLPSSSSAPLRHRRMTGGRMLVYKATEKDCVAEDGTEAECVICFEEFEPGDEMGRLECLCRFHRACIRQWWDTKGAGSCPTHQLHD</sequence>
<feature type="compositionally biased region" description="Low complexity" evidence="18">
    <location>
        <begin position="32"/>
        <end position="47"/>
    </location>
</feature>
<evidence type="ECO:0000256" key="9">
    <source>
        <dbReference type="ARBA" id="ARBA00022723"/>
    </source>
</evidence>
<reference evidence="21 22" key="1">
    <citation type="submission" date="2015-01" db="EMBL/GenBank/DDBJ databases">
        <title>The Genome Sequence of Ochroconis gallopava CBS43764.</title>
        <authorList>
            <consortium name="The Broad Institute Genomics Platform"/>
            <person name="Cuomo C."/>
            <person name="de Hoog S."/>
            <person name="Gorbushina A."/>
            <person name="Stielow B."/>
            <person name="Teixiera M."/>
            <person name="Abouelleil A."/>
            <person name="Chapman S.B."/>
            <person name="Priest M."/>
            <person name="Young S.K."/>
            <person name="Wortman J."/>
            <person name="Nusbaum C."/>
            <person name="Birren B."/>
        </authorList>
    </citation>
    <scope>NUCLEOTIDE SEQUENCE [LARGE SCALE GENOMIC DNA]</scope>
    <source>
        <strain evidence="21 22">CBS 43764</strain>
    </source>
</reference>
<feature type="compositionally biased region" description="Pro residues" evidence="18">
    <location>
        <begin position="196"/>
        <end position="216"/>
    </location>
</feature>
<dbReference type="InParanoid" id="A0A0D2ASR4"/>
<accession>A0A0D2ASR4</accession>
<dbReference type="GO" id="GO:0061630">
    <property type="term" value="F:ubiquitin protein ligase activity"/>
    <property type="evidence" value="ECO:0007669"/>
    <property type="project" value="UniProtKB-EC"/>
</dbReference>
<dbReference type="HOGENOM" id="CLU_022550_2_1_1"/>
<feature type="compositionally biased region" description="Pro residues" evidence="18">
    <location>
        <begin position="246"/>
        <end position="255"/>
    </location>
</feature>
<comment type="subcellular location">
    <subcellularLocation>
        <location evidence="3">Endosome</location>
    </subcellularLocation>
    <subcellularLocation>
        <location evidence="4">Lysosome</location>
    </subcellularLocation>
    <subcellularLocation>
        <location evidence="2">Membrane</location>
        <topology evidence="2">Peripheral membrane protein</topology>
    </subcellularLocation>
</comment>
<dbReference type="PANTHER" id="PTHR46661">
    <property type="entry name" value="E3 UBIQUITIN-PROTEIN LIGASE ZNRF1-LIKE PROTEIN"/>
    <property type="match status" value="1"/>
</dbReference>
<feature type="compositionally biased region" description="Low complexity" evidence="18">
    <location>
        <begin position="413"/>
        <end position="422"/>
    </location>
</feature>
<keyword evidence="8" id="KW-0519">Myristate</keyword>
<dbReference type="STRING" id="253628.A0A0D2ASR4"/>
<dbReference type="InterPro" id="IPR013083">
    <property type="entry name" value="Znf_RING/FYVE/PHD"/>
</dbReference>
<evidence type="ECO:0000256" key="17">
    <source>
        <dbReference type="PROSITE-ProRule" id="PRU00175"/>
    </source>
</evidence>
<dbReference type="InterPro" id="IPR017455">
    <property type="entry name" value="Znf_FYVE-rel"/>
</dbReference>
<dbReference type="PROSITE" id="PS50089">
    <property type="entry name" value="ZF_RING_2"/>
    <property type="match status" value="1"/>
</dbReference>
<feature type="compositionally biased region" description="Low complexity" evidence="18">
    <location>
        <begin position="302"/>
        <end position="326"/>
    </location>
</feature>
<evidence type="ECO:0000259" key="20">
    <source>
        <dbReference type="PROSITE" id="PS50178"/>
    </source>
</evidence>
<dbReference type="InterPro" id="IPR001841">
    <property type="entry name" value="Znf_RING"/>
</dbReference>
<dbReference type="InterPro" id="IPR011011">
    <property type="entry name" value="Znf_FYVE_PHD"/>
</dbReference>
<dbReference type="FunCoup" id="A0A0D2ASR4">
    <property type="interactions" value="14"/>
</dbReference>
<dbReference type="GO" id="GO:0016020">
    <property type="term" value="C:membrane"/>
    <property type="evidence" value="ECO:0007669"/>
    <property type="project" value="UniProtKB-SubCell"/>
</dbReference>
<dbReference type="PROSITE" id="PS50178">
    <property type="entry name" value="ZF_FYVE"/>
    <property type="match status" value="1"/>
</dbReference>
<evidence type="ECO:0000256" key="7">
    <source>
        <dbReference type="ARBA" id="ARBA00022679"/>
    </source>
</evidence>
<dbReference type="SMART" id="SM00184">
    <property type="entry name" value="RING"/>
    <property type="match status" value="1"/>
</dbReference>
<evidence type="ECO:0000256" key="1">
    <source>
        <dbReference type="ARBA" id="ARBA00000900"/>
    </source>
</evidence>
<dbReference type="GO" id="GO:0005768">
    <property type="term" value="C:endosome"/>
    <property type="evidence" value="ECO:0007669"/>
    <property type="project" value="UniProtKB-SubCell"/>
</dbReference>